<accession>A0A514DI37</accession>
<keyword evidence="2" id="KW-1185">Reference proteome</keyword>
<dbReference type="RefSeq" id="YP_010750851.1">
    <property type="nucleotide sequence ID" value="NC_073363.1"/>
</dbReference>
<organism evidence="1 2">
    <name type="scientific">Microbacterium phage Cressida</name>
    <dbReference type="NCBI Taxonomy" id="2591216"/>
    <lineage>
        <taxon>Viruses</taxon>
        <taxon>Duplodnaviria</taxon>
        <taxon>Heunggongvirae</taxon>
        <taxon>Uroviricota</taxon>
        <taxon>Caudoviricetes</taxon>
        <taxon>Kutznervirinae</taxon>
        <taxon>Mementomorivirus</taxon>
        <taxon>Mementomorivirus cressida</taxon>
    </lineage>
</organism>
<dbReference type="EMBL" id="MK937608">
    <property type="protein sequence ID" value="QDH93278.1"/>
    <property type="molecule type" value="Genomic_DNA"/>
</dbReference>
<proteinExistence type="predicted"/>
<evidence type="ECO:0000313" key="2">
    <source>
        <dbReference type="Proteomes" id="UP000320188"/>
    </source>
</evidence>
<reference evidence="1 2" key="1">
    <citation type="submission" date="2019-05" db="EMBL/GenBank/DDBJ databases">
        <authorList>
            <person name="Stoner T.H."/>
            <person name="Aull H.G."/>
            <person name="Divens A.M."/>
            <person name="Zack K."/>
            <person name="Garlena R.A."/>
            <person name="Russell D.A."/>
            <person name="Pope W.H."/>
            <person name="Jacobs-Sera D."/>
            <person name="Hatfull G.F."/>
        </authorList>
    </citation>
    <scope>NUCLEOTIDE SEQUENCE [LARGE SCALE GENOMIC DNA]</scope>
</reference>
<sequence length="400" mass="43275">MIGQYGEPCVAGHTALIFDRGGARRVSQLVDLATVEWSRARDEKTQGIITLTGQACDAQTSVINGIQPHRHELVLFRGDDRVWEGPIEELSTQSDRAMLTAYDAMHYLDNNPLSKDWPLETGTPVSESSALMTERIRVILEHELVESYEMVTGTGGATQTVTVDRWEGLTPPANILPHLDIRFSNTLLTRSSTLAFEMQIGEHLANLAEGGLDFTVVGRRLIIWDSAKAIGRTRTLTEADFYGDPRVILSGAGHAAVGHVSAQRAEEADPDVPVPPAVGNAGASDPYYGPWTKISSLASEEGGDDPTQDELNSQAQRTIVGRNPVPLEMRLPDGAGLRLSHDLTINHLVPGTVMPVLARLNLRRIAQDQRLDRVKVTETAAGETITATLTPAGTATEVAA</sequence>
<protein>
    <submittedName>
        <fullName evidence="1">Minor tail protein</fullName>
    </submittedName>
</protein>
<evidence type="ECO:0000313" key="1">
    <source>
        <dbReference type="EMBL" id="QDH93278.1"/>
    </source>
</evidence>
<gene>
    <name evidence="1" type="primary">35</name>
    <name evidence="1" type="ORF">PBI_CRESSIDA_36</name>
</gene>
<dbReference type="GeneID" id="80004508"/>
<dbReference type="Proteomes" id="UP000320188">
    <property type="component" value="Segment"/>
</dbReference>
<name>A0A514DI37_9CAUD</name>
<dbReference type="KEGG" id="vg:80004508"/>